<organism evidence="1 2">
    <name type="scientific">Paraglaciecola aquimarina</name>
    <dbReference type="NCBI Taxonomy" id="1235557"/>
    <lineage>
        <taxon>Bacteria</taxon>
        <taxon>Pseudomonadati</taxon>
        <taxon>Pseudomonadota</taxon>
        <taxon>Gammaproteobacteria</taxon>
        <taxon>Alteromonadales</taxon>
        <taxon>Alteromonadaceae</taxon>
        <taxon>Paraglaciecola</taxon>
    </lineage>
</organism>
<dbReference type="SUPFAM" id="SSF51735">
    <property type="entry name" value="NAD(P)-binding Rossmann-fold domains"/>
    <property type="match status" value="1"/>
</dbReference>
<reference evidence="1 2" key="1">
    <citation type="submission" date="2023-10" db="EMBL/GenBank/DDBJ databases">
        <title>Glaciecola aquimarina strain GGW-M5 nov., isolated from a coastal seawater.</title>
        <authorList>
            <person name="Bayburt H."/>
            <person name="Kim J.M."/>
            <person name="Choi B.J."/>
            <person name="Jeon C.O."/>
        </authorList>
    </citation>
    <scope>NUCLEOTIDE SEQUENCE [LARGE SCALE GENOMIC DNA]</scope>
    <source>
        <strain evidence="1 2">KCTC 32108</strain>
    </source>
</reference>
<dbReference type="InterPro" id="IPR036291">
    <property type="entry name" value="NAD(P)-bd_dom_sf"/>
</dbReference>
<protein>
    <submittedName>
        <fullName evidence="1">Uncharacterized protein</fullName>
    </submittedName>
</protein>
<accession>A0ABU3T1B1</accession>
<evidence type="ECO:0000313" key="1">
    <source>
        <dbReference type="EMBL" id="MDU0356015.1"/>
    </source>
</evidence>
<gene>
    <name evidence="1" type="ORF">RS130_20870</name>
</gene>
<proteinExistence type="predicted"/>
<name>A0ABU3T1B1_9ALTE</name>
<dbReference type="EMBL" id="JAWDIO010000002">
    <property type="protein sequence ID" value="MDU0356015.1"/>
    <property type="molecule type" value="Genomic_DNA"/>
</dbReference>
<keyword evidence="2" id="KW-1185">Reference proteome</keyword>
<dbReference type="RefSeq" id="WP_316027525.1">
    <property type="nucleotide sequence ID" value="NZ_JAWDIO010000002.1"/>
</dbReference>
<dbReference type="Gene3D" id="3.40.50.720">
    <property type="entry name" value="NAD(P)-binding Rossmann-like Domain"/>
    <property type="match status" value="1"/>
</dbReference>
<dbReference type="Proteomes" id="UP001247805">
    <property type="component" value="Unassembled WGS sequence"/>
</dbReference>
<sequence length="34" mass="3838">MEKVIAEHQPDVIINAAAYTAVRQSRNRFGHDSL</sequence>
<comment type="caution">
    <text evidence="1">The sequence shown here is derived from an EMBL/GenBank/DDBJ whole genome shotgun (WGS) entry which is preliminary data.</text>
</comment>
<evidence type="ECO:0000313" key="2">
    <source>
        <dbReference type="Proteomes" id="UP001247805"/>
    </source>
</evidence>